<evidence type="ECO:0000256" key="1">
    <source>
        <dbReference type="SAM" id="MobiDB-lite"/>
    </source>
</evidence>
<organism evidence="4 5">
    <name type="scientific">Blepharisma stoltei</name>
    <dbReference type="NCBI Taxonomy" id="1481888"/>
    <lineage>
        <taxon>Eukaryota</taxon>
        <taxon>Sar</taxon>
        <taxon>Alveolata</taxon>
        <taxon>Ciliophora</taxon>
        <taxon>Postciliodesmatophora</taxon>
        <taxon>Heterotrichea</taxon>
        <taxon>Heterotrichida</taxon>
        <taxon>Blepharismidae</taxon>
        <taxon>Blepharisma</taxon>
    </lineage>
</organism>
<dbReference type="EMBL" id="CAJZBQ010000053">
    <property type="protein sequence ID" value="CAG9331877.1"/>
    <property type="molecule type" value="Genomic_DNA"/>
</dbReference>
<dbReference type="InterPro" id="IPR029071">
    <property type="entry name" value="Ubiquitin-like_domsf"/>
</dbReference>
<dbReference type="SMART" id="SM00212">
    <property type="entry name" value="UBCc"/>
    <property type="match status" value="1"/>
</dbReference>
<protein>
    <recommendedName>
        <fullName evidence="6">UBC core domain-containing protein</fullName>
    </recommendedName>
</protein>
<keyword evidence="5" id="KW-1185">Reference proteome</keyword>
<dbReference type="Proteomes" id="UP001162131">
    <property type="component" value="Unassembled WGS sequence"/>
</dbReference>
<dbReference type="PROSITE" id="PS50234">
    <property type="entry name" value="VWFA"/>
    <property type="match status" value="1"/>
</dbReference>
<sequence>MERKSTDFLIEIPGKPPLAIAAPSTLEELHLLISQYSSHQEINFTLLYKQSDSWLKIANQENYELLLDSGQSEISVKLEFNNLPHPNRSEESKVKTSNETIASTLSPLSQPHEKSEEALLIQYRYLNSISPEEFHNLRIPGLDITLEDLSNLVLQSKNKNPEDWICAFYSEDGCPLSGSMSQMPFIKCNELISQPSKLCVLIVPNFDVKSLQAKDPNEGNDTIILQSNADPTKNFSVKVDLATTTIQELKQKLFSLAKAPTFEVKFKSNDIFLTNDAFTLTSYAINSGQVIFYWREKYDYTERAYKSIIKRTIEQTSDGIKLFHSFLYCFANIIGTSEIPTKEAFLGILRQASQNNTPLMHAMYELSIGKPMSLLDSIALEEGFIFILNSVIKELNLVDTVPEDKLYENCLEIIGLLCDLACKPSEEFSRDETFVEYDTVCPISYVEIKNPVCLRKVDGTYAYYEENAVMKKVLRRAEIQGVGIINKSQVKVNKDFAYSVKRAIYNGKSSVILWTGTFDNRTPFPSILRASFPQDLPWKKLQAAKTKYKLSRIVPALFLKSTEFLHCITLDKNKEIVVNRGLSPKEPNTVNLMNVLTREVAKHDIDDMASIIERISKNDPAVEKITRAPDETIVVIFDKSGSMVYPFGPEGEYSRLDATKQFFESFADRTVGYNLNHVVSLILFNNKLEKACSFTENISTFTAVAHQSKHAGGTKLWDAIFEAIQSLVNFKTQYPDTQLRILCLSDGEDTSSAHDHLEVGKLLISNNIVMDSVVVGDLSQNLKAISYASGGYVFLPTDLQEGIKLFESETLLSVRNRKSIEKAVVNTDQDLESLRKKEFSDQQPAMAAPVEISKSVISAEEALKVASISPPVLEGKGSASCIKRIMKELENISTNPHENIIVLPTESDIMFWNLYIEGPTQTPFEGGLFQAYIRFPQDYPFKPPTMRFVTPIYHCNINSTGRICHSILDQFYSPAVTIRHIMDCVYGLLMTPEPMDPLDAYIAAEYNDNYELYLAKCREHVELHASKSFEVLTGMPKPAVRAGMEADVDHSVKEPQESEEFKHP</sequence>
<feature type="region of interest" description="Disordered" evidence="1">
    <location>
        <begin position="1045"/>
        <end position="1064"/>
    </location>
</feature>
<evidence type="ECO:0000313" key="4">
    <source>
        <dbReference type="EMBL" id="CAG9331877.1"/>
    </source>
</evidence>
<evidence type="ECO:0008006" key="6">
    <source>
        <dbReference type="Google" id="ProtNLM"/>
    </source>
</evidence>
<dbReference type="Gene3D" id="3.10.110.10">
    <property type="entry name" value="Ubiquitin Conjugating Enzyme"/>
    <property type="match status" value="1"/>
</dbReference>
<dbReference type="SUPFAM" id="SSF54495">
    <property type="entry name" value="UBC-like"/>
    <property type="match status" value="1"/>
</dbReference>
<dbReference type="InterPro" id="IPR036465">
    <property type="entry name" value="vWFA_dom_sf"/>
</dbReference>
<dbReference type="InterPro" id="IPR002035">
    <property type="entry name" value="VWF_A"/>
</dbReference>
<accession>A0AAU9JZW8</accession>
<feature type="compositionally biased region" description="Basic and acidic residues" evidence="1">
    <location>
        <begin position="1047"/>
        <end position="1064"/>
    </location>
</feature>
<dbReference type="Pfam" id="PF00092">
    <property type="entry name" value="VWA"/>
    <property type="match status" value="1"/>
</dbReference>
<name>A0AAU9JZW8_9CILI</name>
<dbReference type="SMART" id="SM00327">
    <property type="entry name" value="VWA"/>
    <property type="match status" value="1"/>
</dbReference>
<dbReference type="Gene3D" id="3.40.50.410">
    <property type="entry name" value="von Willebrand factor, type A domain"/>
    <property type="match status" value="1"/>
</dbReference>
<proteinExistence type="predicted"/>
<dbReference type="PANTHER" id="PTHR24067">
    <property type="entry name" value="UBIQUITIN-CONJUGATING ENZYME E2"/>
    <property type="match status" value="1"/>
</dbReference>
<evidence type="ECO:0000259" key="2">
    <source>
        <dbReference type="PROSITE" id="PS50127"/>
    </source>
</evidence>
<feature type="domain" description="VWFA" evidence="3">
    <location>
        <begin position="632"/>
        <end position="810"/>
    </location>
</feature>
<dbReference type="SUPFAM" id="SSF54236">
    <property type="entry name" value="Ubiquitin-like"/>
    <property type="match status" value="1"/>
</dbReference>
<evidence type="ECO:0000313" key="5">
    <source>
        <dbReference type="Proteomes" id="UP001162131"/>
    </source>
</evidence>
<dbReference type="PROSITE" id="PS50127">
    <property type="entry name" value="UBC_2"/>
    <property type="match status" value="1"/>
</dbReference>
<dbReference type="InterPro" id="IPR016135">
    <property type="entry name" value="UBQ-conjugating_enzyme/RWD"/>
</dbReference>
<evidence type="ECO:0000259" key="3">
    <source>
        <dbReference type="PROSITE" id="PS50234"/>
    </source>
</evidence>
<dbReference type="Pfam" id="PF00179">
    <property type="entry name" value="UQ_con"/>
    <property type="match status" value="1"/>
</dbReference>
<dbReference type="SUPFAM" id="SSF53300">
    <property type="entry name" value="vWA-like"/>
    <property type="match status" value="1"/>
</dbReference>
<dbReference type="AlphaFoldDB" id="A0AAU9JZW8"/>
<dbReference type="InterPro" id="IPR000608">
    <property type="entry name" value="UBC"/>
</dbReference>
<dbReference type="CDD" id="cd00198">
    <property type="entry name" value="vWFA"/>
    <property type="match status" value="1"/>
</dbReference>
<gene>
    <name evidence="4" type="ORF">BSTOLATCC_MIC53936</name>
</gene>
<comment type="caution">
    <text evidence="4">The sequence shown here is derived from an EMBL/GenBank/DDBJ whole genome shotgun (WGS) entry which is preliminary data.</text>
</comment>
<feature type="domain" description="UBC core" evidence="2">
    <location>
        <begin position="880"/>
        <end position="1026"/>
    </location>
</feature>
<reference evidence="4" key="1">
    <citation type="submission" date="2021-09" db="EMBL/GenBank/DDBJ databases">
        <authorList>
            <consortium name="AG Swart"/>
            <person name="Singh M."/>
            <person name="Singh A."/>
            <person name="Seah K."/>
            <person name="Emmerich C."/>
        </authorList>
    </citation>
    <scope>NUCLEOTIDE SEQUENCE</scope>
    <source>
        <strain evidence="4">ATCC30299</strain>
    </source>
</reference>
<dbReference type="InterPro" id="IPR050113">
    <property type="entry name" value="Ub_conjugating_enzyme"/>
</dbReference>